<comment type="pathway">
    <text evidence="2">Amino-acid biosynthesis; L-serine biosynthesis; L-serine from 3-phospho-D-glycerate: step 3/3.</text>
</comment>
<dbReference type="AlphaFoldDB" id="A0A9D4Z2J4"/>
<dbReference type="PANTHER" id="PTHR43344">
    <property type="entry name" value="PHOSPHOSERINE PHOSPHATASE"/>
    <property type="match status" value="1"/>
</dbReference>
<dbReference type="Proteomes" id="UP001055712">
    <property type="component" value="Unassembled WGS sequence"/>
</dbReference>
<dbReference type="EC" id="3.1.3.3" evidence="3"/>
<dbReference type="GO" id="GO:0036424">
    <property type="term" value="F:L-phosphoserine phosphatase activity"/>
    <property type="evidence" value="ECO:0007669"/>
    <property type="project" value="TreeGrafter"/>
</dbReference>
<keyword evidence="4" id="KW-0028">Amino-acid biosynthesis</keyword>
<proteinExistence type="predicted"/>
<evidence type="ECO:0000313" key="10">
    <source>
        <dbReference type="Proteomes" id="UP001055712"/>
    </source>
</evidence>
<comment type="cofactor">
    <cofactor evidence="1">
        <name>Mg(2+)</name>
        <dbReference type="ChEBI" id="CHEBI:18420"/>
    </cofactor>
</comment>
<accession>A0A9D4Z2J4</accession>
<keyword evidence="6" id="KW-0378">Hydrolase</keyword>
<evidence type="ECO:0000256" key="2">
    <source>
        <dbReference type="ARBA" id="ARBA00005135"/>
    </source>
</evidence>
<dbReference type="NCBIfam" id="TIGR01488">
    <property type="entry name" value="HAD-SF-IB"/>
    <property type="match status" value="1"/>
</dbReference>
<dbReference type="GO" id="GO:0009507">
    <property type="term" value="C:chloroplast"/>
    <property type="evidence" value="ECO:0007669"/>
    <property type="project" value="TreeGrafter"/>
</dbReference>
<organism evidence="9 10">
    <name type="scientific">Chlorella vulgaris</name>
    <name type="common">Green alga</name>
    <dbReference type="NCBI Taxonomy" id="3077"/>
    <lineage>
        <taxon>Eukaryota</taxon>
        <taxon>Viridiplantae</taxon>
        <taxon>Chlorophyta</taxon>
        <taxon>core chlorophytes</taxon>
        <taxon>Trebouxiophyceae</taxon>
        <taxon>Chlorellales</taxon>
        <taxon>Chlorellaceae</taxon>
        <taxon>Chlorella clade</taxon>
        <taxon>Chlorella</taxon>
    </lineage>
</organism>
<dbReference type="EMBL" id="SIDB01000001">
    <property type="protein sequence ID" value="KAI3438925.1"/>
    <property type="molecule type" value="Genomic_DNA"/>
</dbReference>
<dbReference type="CDD" id="cd04309">
    <property type="entry name" value="HAD_PSP_eu"/>
    <property type="match status" value="1"/>
</dbReference>
<evidence type="ECO:0000256" key="8">
    <source>
        <dbReference type="ARBA" id="ARBA00023299"/>
    </source>
</evidence>
<keyword evidence="8" id="KW-0718">Serine biosynthesis</keyword>
<evidence type="ECO:0000256" key="3">
    <source>
        <dbReference type="ARBA" id="ARBA00012640"/>
    </source>
</evidence>
<comment type="caution">
    <text evidence="9">The sequence shown here is derived from an EMBL/GenBank/DDBJ whole genome shotgun (WGS) entry which is preliminary data.</text>
</comment>
<evidence type="ECO:0000256" key="4">
    <source>
        <dbReference type="ARBA" id="ARBA00022605"/>
    </source>
</evidence>
<keyword evidence="10" id="KW-1185">Reference proteome</keyword>
<reference evidence="9" key="1">
    <citation type="journal article" date="2019" name="Plant J.">
        <title>Chlorella vulgaris genome assembly and annotation reveals the molecular basis for metabolic acclimation to high light conditions.</title>
        <authorList>
            <person name="Cecchin M."/>
            <person name="Marcolungo L."/>
            <person name="Rossato M."/>
            <person name="Girolomoni L."/>
            <person name="Cosentino E."/>
            <person name="Cuine S."/>
            <person name="Li-Beisson Y."/>
            <person name="Delledonne M."/>
            <person name="Ballottari M."/>
        </authorList>
    </citation>
    <scope>NUCLEOTIDE SEQUENCE</scope>
    <source>
        <strain evidence="9">211/11P</strain>
    </source>
</reference>
<dbReference type="GO" id="GO:0006564">
    <property type="term" value="P:L-serine biosynthetic process"/>
    <property type="evidence" value="ECO:0007669"/>
    <property type="project" value="UniProtKB-KW"/>
</dbReference>
<dbReference type="Gene3D" id="1.10.150.210">
    <property type="entry name" value="Phosphoserine phosphatase, domain 2"/>
    <property type="match status" value="1"/>
</dbReference>
<evidence type="ECO:0000256" key="5">
    <source>
        <dbReference type="ARBA" id="ARBA00022723"/>
    </source>
</evidence>
<evidence type="ECO:0000313" key="9">
    <source>
        <dbReference type="EMBL" id="KAI3438925.1"/>
    </source>
</evidence>
<keyword evidence="5" id="KW-0479">Metal-binding</keyword>
<dbReference type="Pfam" id="PF00702">
    <property type="entry name" value="Hydrolase"/>
    <property type="match status" value="1"/>
</dbReference>
<dbReference type="InterPro" id="IPR050582">
    <property type="entry name" value="HAD-like_SerB"/>
</dbReference>
<dbReference type="PANTHER" id="PTHR43344:SF2">
    <property type="entry name" value="PHOSPHOSERINE PHOSPHATASE"/>
    <property type="match status" value="1"/>
</dbReference>
<gene>
    <name evidence="9" type="ORF">D9Q98_001339</name>
</gene>
<dbReference type="SUPFAM" id="SSF56784">
    <property type="entry name" value="HAD-like"/>
    <property type="match status" value="1"/>
</dbReference>
<evidence type="ECO:0000256" key="6">
    <source>
        <dbReference type="ARBA" id="ARBA00022801"/>
    </source>
</evidence>
<dbReference type="GO" id="GO:0000287">
    <property type="term" value="F:magnesium ion binding"/>
    <property type="evidence" value="ECO:0007669"/>
    <property type="project" value="TreeGrafter"/>
</dbReference>
<protein>
    <recommendedName>
        <fullName evidence="3">phosphoserine phosphatase</fullName>
        <ecNumber evidence="3">3.1.3.3</ecNumber>
    </recommendedName>
</protein>
<dbReference type="InterPro" id="IPR036412">
    <property type="entry name" value="HAD-like_sf"/>
</dbReference>
<dbReference type="InterPro" id="IPR023214">
    <property type="entry name" value="HAD_sf"/>
</dbReference>
<name>A0A9D4Z2J4_CHLVU</name>
<evidence type="ECO:0000256" key="1">
    <source>
        <dbReference type="ARBA" id="ARBA00001946"/>
    </source>
</evidence>
<reference evidence="9" key="2">
    <citation type="submission" date="2020-11" db="EMBL/GenBank/DDBJ databases">
        <authorList>
            <person name="Cecchin M."/>
            <person name="Marcolungo L."/>
            <person name="Rossato M."/>
            <person name="Girolomoni L."/>
            <person name="Cosentino E."/>
            <person name="Cuine S."/>
            <person name="Li-Beisson Y."/>
            <person name="Delledonne M."/>
            <person name="Ballottari M."/>
        </authorList>
    </citation>
    <scope>NUCLEOTIDE SEQUENCE</scope>
    <source>
        <strain evidence="9">211/11P</strain>
        <tissue evidence="9">Whole cell</tissue>
    </source>
</reference>
<evidence type="ECO:0000256" key="7">
    <source>
        <dbReference type="ARBA" id="ARBA00022842"/>
    </source>
</evidence>
<dbReference type="OrthoDB" id="27226at2759"/>
<keyword evidence="7" id="KW-0460">Magnesium</keyword>
<sequence>MVAASSASLAKAEAAGVKLDASPEIIQLLRKADAVTFDVDSTFCCDESIDEIAAFLGVGEQVAALTAQAMGGTVTFQEALAARLGAMQPSQDDMRRFLEQHPPQISPGIPELVAELRAQGKEVFLVSGGFRAVIHPIAEMLNIPVSHVFANTILYNADGSYAGFDPAEFPSRSGGKAEAVKHIKKTRNYQTVIMVGDGITDYEARAPGGADAFIGYGGVVFRENVARLSDWYVFSIPAITATLRASGSSPTA</sequence>
<dbReference type="Gene3D" id="3.40.50.1000">
    <property type="entry name" value="HAD superfamily/HAD-like"/>
    <property type="match status" value="1"/>
</dbReference>